<dbReference type="RefSeq" id="YP_009295803.1">
    <property type="nucleotide sequence ID" value="NC_031168.1"/>
</dbReference>
<dbReference type="Pfam" id="PF13655">
    <property type="entry name" value="RVT_N"/>
    <property type="match status" value="1"/>
</dbReference>
<gene>
    <name evidence="2" type="primary">orf12</name>
    <name evidence="2" type="ORF">Schim_057</name>
</gene>
<keyword evidence="2" id="KW-0934">Plastid</keyword>
<accession>A0A1C9C8M8</accession>
<dbReference type="EMBL" id="KX284711">
    <property type="protein sequence ID" value="AOM64738.1"/>
    <property type="molecule type" value="Genomic_DNA"/>
</dbReference>
<proteinExistence type="predicted"/>
<protein>
    <recommendedName>
        <fullName evidence="1">Reverse transcriptase N-terminal domain-containing protein</fullName>
    </recommendedName>
</protein>
<evidence type="ECO:0000259" key="1">
    <source>
        <dbReference type="Pfam" id="PF13655"/>
    </source>
</evidence>
<organism evidence="2">
    <name type="scientific">Schimmelmannia schousboei</name>
    <dbReference type="NCBI Taxonomy" id="173468"/>
    <lineage>
        <taxon>Eukaryota</taxon>
        <taxon>Rhodophyta</taxon>
        <taxon>Florideophyceae</taxon>
        <taxon>Rhodymeniophycidae</taxon>
        <taxon>Acrosymphytales</taxon>
        <taxon>Schimmelmanniaceae</taxon>
        <taxon>Schimmelmannia</taxon>
    </lineage>
</organism>
<geneLocation type="plastid" evidence="2"/>
<dbReference type="AlphaFoldDB" id="A0A1C9C8M8"/>
<reference evidence="2" key="1">
    <citation type="journal article" date="2016" name="BMC Biol.">
        <title>Parallel evolution of highly conserved plastid genome architecture in red seaweeds and seed plants.</title>
        <authorList>
            <person name="Lee J."/>
            <person name="Cho C.H."/>
            <person name="Park S.I."/>
            <person name="Choi J.W."/>
            <person name="Song H.S."/>
            <person name="West J.A."/>
            <person name="Bhattacharya D."/>
            <person name="Yoon H.S."/>
        </authorList>
    </citation>
    <scope>NUCLEOTIDE SEQUENCE</scope>
</reference>
<dbReference type="InterPro" id="IPR025960">
    <property type="entry name" value="RVT_N"/>
</dbReference>
<feature type="domain" description="Reverse transcriptase N-terminal" evidence="1">
    <location>
        <begin position="12"/>
        <end position="64"/>
    </location>
</feature>
<name>A0A1C9C8M8_9FLOR</name>
<dbReference type="GeneID" id="29071338"/>
<evidence type="ECO:0000313" key="2">
    <source>
        <dbReference type="EMBL" id="AOM64738.1"/>
    </source>
</evidence>
<sequence length="441" mass="54300">MKAYNLSQCTQWKNLPWHKLNNRILFLQKKIFIYSKKCNKKNVYKIQQSILNSYEAKVIAIQNIFTSIHKYYFYYNKEIYYFSDKDKFFIFKFLFKKHIQNKYINIIITKIKQYLVYLCIQPEWEAKFEPSLQSNINSLESYTLQSKLIKYFSQFSHEKTNKLYNIYLKYKIYHKYLDIKYLINKLQTLPYISNSLNLWIEKQALIEVFYNHDCIQKCSWKIAHFNILYKFLCKILFNGLEWYNLTVLQFEQKNYNLFQHIFLIYNINNESLIYFNHSFLNLSLYKNIKFIYQAIRLNIYYLNDKILNTYFERESINYSIICHNLSIINISQIYKQILKQIKLIIYHKDIKGRLRANTNLKISTVIFKLNNELKQIYQNYCIFLNENLIQRISNAIKIIIYNWSKKKYKYKDHLNIKYIKQNILSYKKKILYKIYKLEFNR</sequence>